<dbReference type="PANTHER" id="PTHR31142:SF3">
    <property type="entry name" value="THH1_TOM1_TOM3 DOMAIN-CONTAINING PROTEIN"/>
    <property type="match status" value="1"/>
</dbReference>
<feature type="transmembrane region" description="Helical" evidence="1">
    <location>
        <begin position="300"/>
        <end position="318"/>
    </location>
</feature>
<evidence type="ECO:0000313" key="3">
    <source>
        <dbReference type="Proteomes" id="UP000284657"/>
    </source>
</evidence>
<keyword evidence="1" id="KW-0472">Membrane</keyword>
<organism evidence="2 3">
    <name type="scientific">Phytophthora kernoviae</name>
    <dbReference type="NCBI Taxonomy" id="325452"/>
    <lineage>
        <taxon>Eukaryota</taxon>
        <taxon>Sar</taxon>
        <taxon>Stramenopiles</taxon>
        <taxon>Oomycota</taxon>
        <taxon>Peronosporomycetes</taxon>
        <taxon>Peronosporales</taxon>
        <taxon>Peronosporaceae</taxon>
        <taxon>Phytophthora</taxon>
    </lineage>
</organism>
<feature type="transmembrane region" description="Helical" evidence="1">
    <location>
        <begin position="330"/>
        <end position="348"/>
    </location>
</feature>
<feature type="transmembrane region" description="Helical" evidence="1">
    <location>
        <begin position="150"/>
        <end position="170"/>
    </location>
</feature>
<feature type="transmembrane region" description="Helical" evidence="1">
    <location>
        <begin position="35"/>
        <end position="57"/>
    </location>
</feature>
<feature type="transmembrane region" description="Helical" evidence="1">
    <location>
        <begin position="450"/>
        <end position="476"/>
    </location>
</feature>
<evidence type="ECO:0000256" key="1">
    <source>
        <dbReference type="SAM" id="Phobius"/>
    </source>
</evidence>
<dbReference type="InterPro" id="IPR040226">
    <property type="entry name" value="THH1/TOM1/TOM3"/>
</dbReference>
<comment type="caution">
    <text evidence="2">The sequence shown here is derived from an EMBL/GenBank/DDBJ whole genome shotgun (WGS) entry which is preliminary data.</text>
</comment>
<feature type="transmembrane region" description="Helical" evidence="1">
    <location>
        <begin position="368"/>
        <end position="387"/>
    </location>
</feature>
<dbReference type="PANTHER" id="PTHR31142">
    <property type="entry name" value="TOBAMOVIRUS MULTIPLICATION PROTEIN 1-LIKE ISOFORM X1"/>
    <property type="match status" value="1"/>
</dbReference>
<feature type="transmembrane region" description="Helical" evidence="1">
    <location>
        <begin position="69"/>
        <end position="87"/>
    </location>
</feature>
<accession>A0A3R7J1B4</accession>
<evidence type="ECO:0000313" key="2">
    <source>
        <dbReference type="EMBL" id="RLN71109.1"/>
    </source>
</evidence>
<gene>
    <name evidence="2" type="ORF">BBJ29_001656</name>
</gene>
<protein>
    <recommendedName>
        <fullName evidence="4">THH1/TOM1/TOM3 domain-containing protein</fullName>
    </recommendedName>
</protein>
<evidence type="ECO:0008006" key="4">
    <source>
        <dbReference type="Google" id="ProtNLM"/>
    </source>
</evidence>
<feature type="transmembrane region" description="Helical" evidence="1">
    <location>
        <begin position="195"/>
        <end position="216"/>
    </location>
</feature>
<proteinExistence type="predicted"/>
<dbReference type="Proteomes" id="UP000284657">
    <property type="component" value="Unassembled WGS sequence"/>
</dbReference>
<reference evidence="2 3" key="1">
    <citation type="submission" date="2018-07" db="EMBL/GenBank/DDBJ databases">
        <title>Genome sequencing of oomycete isolates from Chile give support for New Zealand origin for Phytophthora kernoviae and make available the first Nothophytophthora sp. genome.</title>
        <authorList>
            <person name="Studholme D.J."/>
            <person name="Sanfuentes E."/>
            <person name="Panda P."/>
            <person name="Hill R."/>
            <person name="Sambles C."/>
            <person name="Grant M."/>
            <person name="Williams N.M."/>
            <person name="Mcdougal R.L."/>
        </authorList>
    </citation>
    <scope>NUCLEOTIDE SEQUENCE [LARGE SCALE GENOMIC DNA]</scope>
    <source>
        <strain evidence="2">Chile7</strain>
    </source>
</reference>
<keyword evidence="1" id="KW-0812">Transmembrane</keyword>
<dbReference type="EMBL" id="MBAD02000142">
    <property type="protein sequence ID" value="RLN71109.1"/>
    <property type="molecule type" value="Genomic_DNA"/>
</dbReference>
<keyword evidence="1" id="KW-1133">Transmembrane helix</keyword>
<name>A0A3R7J1B4_9STRA</name>
<dbReference type="AlphaFoldDB" id="A0A3R7J1B4"/>
<feature type="transmembrane region" description="Helical" evidence="1">
    <location>
        <begin position="228"/>
        <end position="247"/>
    </location>
</feature>
<feature type="transmembrane region" description="Helical" evidence="1">
    <location>
        <begin position="496"/>
        <end position="516"/>
    </location>
</feature>
<sequence length="530" mass="58329">MLGLNVTDATCAFGLAQTSAGCVRTLASYDQSGYLTYQIIYCVIGALTEVASAIMYWRAVKYDGSPLQQYSFLLCCYASLTVLFRGIDPSSYGHILPRPIGAFFTDSCTAALYSVYLVLSDDEDGVPVVAPPQYTQRRPKEGHSHKIKQILFTAEGISIIVIAGQLYMALTNVSNSPVELSCANGMLCDSIKTKWSLLHTLQVVCVWIILWIFRGVQKKGVVPRPRGSIIYCAMGVVSAIASGVMYWRAIKHDCSPLQNYCFLFCGYASVTVIVRGADPTSYGHIIPRPISAWLTDSCTAALYSVYILALGYWAHIIQQGAVVDNKSSRLRCLEASAIAFVWTFYTAYNMSLFAFKGFQPLGLNYMQISVSACILGAISTTFLVYGLRVLSHLQSSERDDKPRMSNMLCERIEPNGPFDLEIRNDDDGTPAVPKRRFAHRKPKAGHTAKIKAVLIVAEVVSVIVIAGQLYVAVIRASTTPVELSCANGYLCHTVKASVNLLHVFQVLCVWVLLWTFGRIHKKNDAPPTIV</sequence>